<dbReference type="InterPro" id="IPR007518">
    <property type="entry name" value="MINDY"/>
</dbReference>
<dbReference type="GO" id="GO:0016807">
    <property type="term" value="F:cysteine-type carboxypeptidase activity"/>
    <property type="evidence" value="ECO:0007669"/>
    <property type="project" value="TreeGrafter"/>
</dbReference>
<dbReference type="InterPro" id="IPR033979">
    <property type="entry name" value="MINDY_domain"/>
</dbReference>
<comment type="caution">
    <text evidence="3">The sequence shown here is derived from an EMBL/GenBank/DDBJ whole genome shotgun (WGS) entry which is preliminary data.</text>
</comment>
<dbReference type="PANTHER" id="PTHR18063">
    <property type="entry name" value="NF-E2 INDUCIBLE PROTEIN"/>
    <property type="match status" value="1"/>
</dbReference>
<dbReference type="PANTHER" id="PTHR18063:SF6">
    <property type="entry name" value="UBIQUITIN CARBOXYL-TERMINAL HYDROLASE"/>
    <property type="match status" value="1"/>
</dbReference>
<reference evidence="3 4" key="1">
    <citation type="submission" date="2015-10" db="EMBL/GenBank/DDBJ databases">
        <title>Draft genomes sequences of Candida glabrata isolates 1A, 1B, 2A, 2B, 3A and 3B.</title>
        <authorList>
            <person name="Haavelsrud O.E."/>
            <person name="Gaustad P."/>
        </authorList>
    </citation>
    <scope>NUCLEOTIDE SEQUENCE [LARGE SCALE GENOMIC DNA]</scope>
    <source>
        <strain evidence="3">910700640</strain>
    </source>
</reference>
<dbReference type="GO" id="GO:0005886">
    <property type="term" value="C:plasma membrane"/>
    <property type="evidence" value="ECO:0007669"/>
    <property type="project" value="EnsemblFungi"/>
</dbReference>
<dbReference type="Pfam" id="PF04424">
    <property type="entry name" value="MINDY_DUB"/>
    <property type="match status" value="1"/>
</dbReference>
<accession>A0A0W0EAB9</accession>
<evidence type="ECO:0000313" key="4">
    <source>
        <dbReference type="Proteomes" id="UP000054886"/>
    </source>
</evidence>
<evidence type="ECO:0000259" key="2">
    <source>
        <dbReference type="Pfam" id="PF04424"/>
    </source>
</evidence>
<feature type="compositionally biased region" description="Basic and acidic residues" evidence="1">
    <location>
        <begin position="376"/>
        <end position="385"/>
    </location>
</feature>
<evidence type="ECO:0000256" key="1">
    <source>
        <dbReference type="SAM" id="MobiDB-lite"/>
    </source>
</evidence>
<gene>
    <name evidence="3" type="ORF">AO440_002033</name>
</gene>
<name>A0A0W0EAB9_CANGB</name>
<dbReference type="AlphaFoldDB" id="A0A0W0EAB9"/>
<feature type="region of interest" description="Disordered" evidence="1">
    <location>
        <begin position="327"/>
        <end position="385"/>
    </location>
</feature>
<dbReference type="GO" id="GO:0005829">
    <property type="term" value="C:cytosol"/>
    <property type="evidence" value="ECO:0007669"/>
    <property type="project" value="TreeGrafter"/>
</dbReference>
<dbReference type="Proteomes" id="UP000054886">
    <property type="component" value="Unassembled WGS sequence"/>
</dbReference>
<dbReference type="GO" id="GO:0071108">
    <property type="term" value="P:protein K48-linked deubiquitination"/>
    <property type="evidence" value="ECO:0007669"/>
    <property type="project" value="TreeGrafter"/>
</dbReference>
<proteinExistence type="predicted"/>
<protein>
    <recommendedName>
        <fullName evidence="2">MINDY deubiquitinase domain-containing protein</fullName>
    </recommendedName>
</protein>
<sequence>MDDYYSIKSIEFKGYHCRILLDQDEDYSALVALTNALVLSQGHNRVTSQLKSIFDNCNEIAVEDLLDELANIGLQLGVMSNYGQDKEQLIATLKEFRKGLHINPKFNGSFTDSLETSVFSGFNVALVHGWVVDGDRDPTSYYHLSKYSYEEAQRVLVQAYEIRKDQNGVALNTNAQQVLDDSAYIKSFLARSATQLTEYGLQHLKEILVEKSFAVLFRNDRYFTLYKNAGELFILVTNPSQSRNNNIVWQSLHSVNGARDLYYNGVFVEINPDNDQNTFDDVVVPQSNPFSDPQTNQEFQNIDRNDTFDAQQVEDDELLARQLQEEEDRQAAGLMQDAYRRNGPRNKYQIDDESKKKKKRNSIIPKMPSLGKKKKDGKDKNCIIM</sequence>
<dbReference type="EMBL" id="LLZZ01000120">
    <property type="protein sequence ID" value="KTB03339.1"/>
    <property type="molecule type" value="Genomic_DNA"/>
</dbReference>
<feature type="domain" description="MINDY deubiquitinase" evidence="2">
    <location>
        <begin position="4"/>
        <end position="267"/>
    </location>
</feature>
<organism evidence="3 4">
    <name type="scientific">Candida glabrata</name>
    <name type="common">Yeast</name>
    <name type="synonym">Torulopsis glabrata</name>
    <dbReference type="NCBI Taxonomy" id="5478"/>
    <lineage>
        <taxon>Eukaryota</taxon>
        <taxon>Fungi</taxon>
        <taxon>Dikarya</taxon>
        <taxon>Ascomycota</taxon>
        <taxon>Saccharomycotina</taxon>
        <taxon>Saccharomycetes</taxon>
        <taxon>Saccharomycetales</taxon>
        <taxon>Saccharomycetaceae</taxon>
        <taxon>Nakaseomyces</taxon>
    </lineage>
</organism>
<dbReference type="GO" id="GO:1990380">
    <property type="term" value="F:K48-linked deubiquitinase activity"/>
    <property type="evidence" value="ECO:0007669"/>
    <property type="project" value="InterPro"/>
</dbReference>
<dbReference type="GO" id="GO:0004843">
    <property type="term" value="F:cysteine-type deubiquitinase activity"/>
    <property type="evidence" value="ECO:0007669"/>
    <property type="project" value="InterPro"/>
</dbReference>
<dbReference type="VEuPathDB" id="FungiDB:GWK60_H03091"/>
<dbReference type="VEuPathDB" id="FungiDB:B1J91_H03289g"/>
<evidence type="ECO:0000313" key="3">
    <source>
        <dbReference type="EMBL" id="KTB03339.1"/>
    </source>
</evidence>
<dbReference type="VEuPathDB" id="FungiDB:CAGL0H03289g"/>
<dbReference type="VEuPathDB" id="FungiDB:GW608_H03069"/>
<dbReference type="VEuPathDB" id="FungiDB:GVI51_H03069"/>